<feature type="transmembrane region" description="Helical" evidence="1">
    <location>
        <begin position="6"/>
        <end position="27"/>
    </location>
</feature>
<dbReference type="EMBL" id="CP004144">
    <property type="protein sequence ID" value="AGF95974.1"/>
    <property type="molecule type" value="Genomic_DNA"/>
</dbReference>
<dbReference type="BioCyc" id="MMAZ1236903:G139K-525-MONOMER"/>
<protein>
    <submittedName>
        <fullName evidence="2">Uncharacterized protein</fullName>
    </submittedName>
</protein>
<evidence type="ECO:0000313" key="2">
    <source>
        <dbReference type="EMBL" id="AGF95974.1"/>
    </source>
</evidence>
<gene>
    <name evidence="2" type="ORF">MmTuc01_0554</name>
</gene>
<dbReference type="AlphaFoldDB" id="M1QG64"/>
<accession>M1QG64</accession>
<name>M1QG64_METMZ</name>
<proteinExistence type="predicted"/>
<keyword evidence="1" id="KW-0472">Membrane</keyword>
<keyword evidence="1" id="KW-1133">Transmembrane helix</keyword>
<evidence type="ECO:0000256" key="1">
    <source>
        <dbReference type="SAM" id="Phobius"/>
    </source>
</evidence>
<sequence>MRKSLLWAYIKISSLSFSTGLNTLFLISFYKPDLESICSFPCGTEGQVR</sequence>
<evidence type="ECO:0000313" key="3">
    <source>
        <dbReference type="Proteomes" id="UP000011718"/>
    </source>
</evidence>
<dbReference type="KEGG" id="mmaz:MmTuc01_0554"/>
<reference evidence="2 3" key="1">
    <citation type="journal article" date="2013" name="Genome Announc.">
        <title>Complete Genome of a Methanosarcina mazei Strain Isolated from Sediment Samples from an Amazonian Flooded Area.</title>
        <authorList>
            <person name="Assis das Gracas D."/>
            <person name="Thiago Juca Ramos R."/>
            <person name="Vieira Araujo A.C."/>
            <person name="Zahlouth R."/>
            <person name="Ribeiro Carneiro A."/>
            <person name="Souza Lopes T."/>
            <person name="Azevedo Barauna R."/>
            <person name="Azevedo V."/>
            <person name="Cruz Schneider M.P."/>
            <person name="Pellizari V.H."/>
            <person name="Silva A."/>
        </authorList>
    </citation>
    <scope>NUCLEOTIDE SEQUENCE [LARGE SCALE GENOMIC DNA]</scope>
    <source>
        <strain evidence="2 3">Tuc01</strain>
    </source>
</reference>
<dbReference type="Proteomes" id="UP000011718">
    <property type="component" value="Chromosome"/>
</dbReference>
<keyword evidence="1" id="KW-0812">Transmembrane</keyword>
<dbReference type="HOGENOM" id="CLU_3130862_0_0_2"/>
<organism evidence="2 3">
    <name type="scientific">Methanosarcina mazei Tuc01</name>
    <dbReference type="NCBI Taxonomy" id="1236903"/>
    <lineage>
        <taxon>Archaea</taxon>
        <taxon>Methanobacteriati</taxon>
        <taxon>Methanobacteriota</taxon>
        <taxon>Stenosarchaea group</taxon>
        <taxon>Methanomicrobia</taxon>
        <taxon>Methanosarcinales</taxon>
        <taxon>Methanosarcinaceae</taxon>
        <taxon>Methanosarcina</taxon>
    </lineage>
</organism>